<dbReference type="AlphaFoldDB" id="A0A975BS55"/>
<accession>A0A975BS55</accession>
<dbReference type="EMBL" id="CP061800">
    <property type="protein sequence ID" value="QTA90070.1"/>
    <property type="molecule type" value="Genomic_DNA"/>
</dbReference>
<gene>
    <name evidence="1" type="ORF">dnm_061310</name>
</gene>
<dbReference type="Proteomes" id="UP000663722">
    <property type="component" value="Chromosome"/>
</dbReference>
<keyword evidence="2" id="KW-1185">Reference proteome</keyword>
<dbReference type="KEGG" id="dmm:dnm_061310"/>
<name>A0A975BS55_9BACT</name>
<evidence type="ECO:0000313" key="1">
    <source>
        <dbReference type="EMBL" id="QTA90070.1"/>
    </source>
</evidence>
<proteinExistence type="predicted"/>
<evidence type="ECO:0000313" key="2">
    <source>
        <dbReference type="Proteomes" id="UP000663722"/>
    </source>
</evidence>
<protein>
    <submittedName>
        <fullName evidence="1">Uncharacterized protein</fullName>
    </submittedName>
</protein>
<reference evidence="1" key="1">
    <citation type="journal article" date="2021" name="Microb. Physiol.">
        <title>Proteogenomic Insights into the Physiology of Marine, Sulfate-Reducing, Filamentous Desulfonema limicola and Desulfonema magnum.</title>
        <authorList>
            <person name="Schnaars V."/>
            <person name="Wohlbrand L."/>
            <person name="Scheve S."/>
            <person name="Hinrichs C."/>
            <person name="Reinhardt R."/>
            <person name="Rabus R."/>
        </authorList>
    </citation>
    <scope>NUCLEOTIDE SEQUENCE</scope>
    <source>
        <strain evidence="1">4be13</strain>
    </source>
</reference>
<organism evidence="1 2">
    <name type="scientific">Desulfonema magnum</name>
    <dbReference type="NCBI Taxonomy" id="45655"/>
    <lineage>
        <taxon>Bacteria</taxon>
        <taxon>Pseudomonadati</taxon>
        <taxon>Thermodesulfobacteriota</taxon>
        <taxon>Desulfobacteria</taxon>
        <taxon>Desulfobacterales</taxon>
        <taxon>Desulfococcaceae</taxon>
        <taxon>Desulfonema</taxon>
    </lineage>
</organism>
<sequence>MEDLTLSWHKNCLKDNSRSKITSGCQAIFKNKRWCSKTELDLIFARLIQQVKKF</sequence>